<dbReference type="EMBL" id="JAENRE010000001">
    <property type="protein sequence ID" value="MBO3415685.1"/>
    <property type="molecule type" value="Genomic_DNA"/>
</dbReference>
<dbReference type="Proteomes" id="UP000668358">
    <property type="component" value="Unassembled WGS sequence"/>
</dbReference>
<feature type="transmembrane region" description="Helical" evidence="1">
    <location>
        <begin position="6"/>
        <end position="24"/>
    </location>
</feature>
<proteinExistence type="predicted"/>
<keyword evidence="1" id="KW-0812">Transmembrane</keyword>
<dbReference type="OrthoDB" id="2680433at2"/>
<dbReference type="Proteomes" id="UP000070260">
    <property type="component" value="Chromosome"/>
</dbReference>
<dbReference type="EMBL" id="CP010994">
    <property type="protein sequence ID" value="AMN35526.1"/>
    <property type="molecule type" value="Genomic_DNA"/>
</dbReference>
<evidence type="ECO:0000313" key="5">
    <source>
        <dbReference type="Proteomes" id="UP000070260"/>
    </source>
</evidence>
<name>A0A127EHT9_CLOPF</name>
<gene>
    <name evidence="4" type="ORF">CYK91_04215</name>
    <name evidence="2" type="ORF">JFP838_07120</name>
    <name evidence="3" type="ORF">JJB78_03990</name>
</gene>
<organism evidence="2 5">
    <name type="scientific">Clostridium perfringens</name>
    <dbReference type="NCBI Taxonomy" id="1502"/>
    <lineage>
        <taxon>Bacteria</taxon>
        <taxon>Bacillati</taxon>
        <taxon>Bacillota</taxon>
        <taxon>Clostridia</taxon>
        <taxon>Eubacteriales</taxon>
        <taxon>Clostridiaceae</taxon>
        <taxon>Clostridium</taxon>
    </lineage>
</organism>
<dbReference type="EMBL" id="PJTB01000001">
    <property type="protein sequence ID" value="PWX42349.1"/>
    <property type="molecule type" value="Genomic_DNA"/>
</dbReference>
<protein>
    <submittedName>
        <fullName evidence="2">Bacteriocin</fullName>
    </submittedName>
</protein>
<evidence type="ECO:0000313" key="2">
    <source>
        <dbReference type="EMBL" id="AMN35526.1"/>
    </source>
</evidence>
<evidence type="ECO:0000256" key="1">
    <source>
        <dbReference type="SAM" id="Phobius"/>
    </source>
</evidence>
<keyword evidence="1" id="KW-0472">Membrane</keyword>
<reference evidence="4 6" key="2">
    <citation type="journal article" date="2018" name="BMC Genomics">
        <title>Whole genome analysis reveals the diversity and evolutionary relationships between necrotic enteritis-causing strains of Clostridium perfringens.</title>
        <authorList>
            <person name="Lacey J.A."/>
            <person name="Allnutt T.R."/>
            <person name="Vezina B."/>
            <person name="Van T.T.H."/>
            <person name="Stent T."/>
            <person name="Han X."/>
            <person name="Rood J.I."/>
            <person name="Wade B."/>
            <person name="Keyburn A.L."/>
            <person name="Seeman T."/>
            <person name="Chen H."/>
            <person name="Haring V."/>
            <person name="Johanesen P.A."/>
            <person name="Lyras D."/>
            <person name="Moore R.J."/>
        </authorList>
    </citation>
    <scope>NUCLEOTIDE SEQUENCE [LARGE SCALE GENOMIC DNA]</scope>
    <source>
        <strain evidence="4 6">EUR-NE15</strain>
    </source>
</reference>
<dbReference type="RefSeq" id="WP_061427717.1">
    <property type="nucleotide sequence ID" value="NZ_CATNYE010000003.1"/>
</dbReference>
<reference evidence="2 5" key="1">
    <citation type="journal article" date="2016" name="PLoS ONE">
        <title>Plasmid Characterization and Chromosome Analysis of Two netF+ Clostridium perfringens Isolates Associated with Foal and Canine Necrotizing Enteritis.</title>
        <authorList>
            <person name="Mehdizadeh Gohari I."/>
            <person name="Kropinski A.M."/>
            <person name="Weese S.J."/>
            <person name="Parreira V.R."/>
            <person name="Whitehead A.E."/>
            <person name="Boerlin P."/>
            <person name="Prescott J.F."/>
        </authorList>
    </citation>
    <scope>NUCLEOTIDE SEQUENCE [LARGE SCALE GENOMIC DNA]</scope>
    <source>
        <strain evidence="2 5">JP838</strain>
    </source>
</reference>
<evidence type="ECO:0000313" key="3">
    <source>
        <dbReference type="EMBL" id="MBO3415685.1"/>
    </source>
</evidence>
<dbReference type="AlphaFoldDB" id="A0A127EHT9"/>
<evidence type="ECO:0000313" key="4">
    <source>
        <dbReference type="EMBL" id="PWX42349.1"/>
    </source>
</evidence>
<evidence type="ECO:0000313" key="7">
    <source>
        <dbReference type="Proteomes" id="UP000668358"/>
    </source>
</evidence>
<dbReference type="PATRIC" id="fig|1502.177.peg.1457"/>
<evidence type="ECO:0000313" key="6">
    <source>
        <dbReference type="Proteomes" id="UP000247117"/>
    </source>
</evidence>
<dbReference type="Proteomes" id="UP000247117">
    <property type="component" value="Unassembled WGS sequence"/>
</dbReference>
<keyword evidence="1" id="KW-1133">Transmembrane helix</keyword>
<dbReference type="Pfam" id="PF10960">
    <property type="entry name" value="Holin_BhlA"/>
    <property type="match status" value="1"/>
</dbReference>
<accession>A0A127EHT9</accession>
<sequence>MEQEFFKLIATQGIFAALFIWLLWDTRKESKQREDKLYGVIDSLTENFNVVQDIKEDIVDIKNDVEDIKKNINKM</sequence>
<dbReference type="InterPro" id="IPR024405">
    <property type="entry name" value="Phage_BhlA/UviB"/>
</dbReference>
<reference evidence="3 7" key="3">
    <citation type="submission" date="2020-12" db="EMBL/GenBank/DDBJ databases">
        <title>Comparative genomics of Clostridium perfringens reveals patterns of host-associated phylogenetic clades and virulence factors.</title>
        <authorList>
            <person name="Smith A.H."/>
            <person name="Geier R."/>
        </authorList>
    </citation>
    <scope>NUCLEOTIDE SEQUENCE [LARGE SCALE GENOMIC DNA]</scope>
    <source>
        <strain evidence="3 7">CHD15829P</strain>
    </source>
</reference>